<dbReference type="Gene3D" id="3.30.930.30">
    <property type="match status" value="1"/>
</dbReference>
<evidence type="ECO:0000256" key="3">
    <source>
        <dbReference type="ARBA" id="ARBA00022840"/>
    </source>
</evidence>
<reference evidence="6 7" key="1">
    <citation type="submission" date="2017-09" db="EMBL/GenBank/DDBJ databases">
        <title>Comparative genomics of rhizobia isolated from Phaseolus vulgaris in China.</title>
        <authorList>
            <person name="Tong W."/>
        </authorList>
    </citation>
    <scope>NUCLEOTIDE SEQUENCE [LARGE SCALE GENOMIC DNA]</scope>
    <source>
        <strain evidence="6 7">C5</strain>
    </source>
</reference>
<proteinExistence type="inferred from homology"/>
<dbReference type="PANTHER" id="PTHR43788">
    <property type="entry name" value="DNA2/NAM7 HELICASE FAMILY MEMBER"/>
    <property type="match status" value="1"/>
</dbReference>
<dbReference type="NCBIfam" id="TIGR02768">
    <property type="entry name" value="TraA_Ti"/>
    <property type="match status" value="1"/>
</dbReference>
<keyword evidence="2" id="KW-0547">Nucleotide-binding</keyword>
<dbReference type="GO" id="GO:0005524">
    <property type="term" value="F:ATP binding"/>
    <property type="evidence" value="ECO:0007669"/>
    <property type="project" value="UniProtKB-KW"/>
</dbReference>
<dbReference type="SUPFAM" id="SSF52540">
    <property type="entry name" value="P-loop containing nucleoside triphosphate hydrolases"/>
    <property type="match status" value="2"/>
</dbReference>
<keyword evidence="7" id="KW-1185">Reference proteome</keyword>
<keyword evidence="4" id="KW-0184">Conjugation</keyword>
<sequence length="1565" mass="173259">MAIMFVRAQVISRGSGRSIVSAAAYRHRARMMDEQAGTSFSYRGGAGELMYEELALPDEIPDWLRSAISGQSVSKASEVFWNAVDAFETRADAQLARELIIALPEELTRAENITLVREFVRDNLTSKGMIADWVYHDKDGNPHIHLMTTLRPLTEEGFGAKKVPVLGEDGKPLRVVTPDRPNGKIVYKVWAGDKETMKAWKIAWAETANRHLALAGHDIRLDGRSYAEQGLDGIAQKHLGPEKAALARKGRELHFAPADLARRQEMADRLLSEPELLLKQLGNERSTFDEREIAKALHRYVDDPTDFANIRARLMASDQLVILKPQEIEAETGKVSEPAMFTTREMLRIEYDMAQSARVLSERRGFGVSERNVTVAIERVESIESGDPKTPFRLDAEQVDAVRHVTGDGGIAAIVGLAGAGKSTLLAAARLAWEGEGRRVIGAALAGKAAEGLQDSSGIKSRTLASWELAWANGRDTLHRGDVLVIDEAGMVASQQMARVLKIAEEAEVKVVLVGDAMQLQPIQAGAAFRAITERIGFAELAGVRRQREAWARDASRLFARGEVEKGLDAYARHGHLVEAGSREETIDRIVSDWAAARREAIERSTSEGRDGRLRGDELLVLAHTNDDVRKLNEALREVMAGDNALGESRSFRTERGARKFAAGDRIIFLENARFLEPRAKHSGPQYVKNGMLGTVTATGDKRGDPLLSVLLDNGNKVVFGEDSYDNVDHGYAATIHKSQGSTVDRTFVLATGMMDRHLTYVSMTRHRDRVDLYAAKEDFEPRPEWGRKPRVDHAAGVTGELVETGEAKFRPEDEDADDSPYADVRTDDGTAHRLWGVSLPKALEEAGIQEGDTVTLRKDGVERVKVQIAVVDEETGHKHYEEREVDRNVWTASQVETASARQERIERESHRPELFNPLVERLSRSGAKTTTLDFESEASYRAHANDFARRRGLDHLSLAAAEMEESLTRRWAWIAEKREQVAKLWERASVALGFAIERERRVAYNEERSQTMVEATSSDARTASHSVSGASAAETRYLIPPATSFVSSVEEDARLAQLASPAWTEREVILRPLLEKIYRDPDAALVSLNALASDIGVAPSRLADDLAAAPGRLGRLRGSELIVDGRVAREERNLAVAAVKELLPMARAHATEFRRNAVRFELREQTRRAHMSLSIPTLSERAMARLVEIEAVRSQGGDDAYKTAFALTAKDRSVVQEIKAVSEALTARFGWSAFSAKADVIAERNIVERVPEDLTDERRGKLMRLFEAVRRFADEQHLAERRDRSKIVAGASVDLRTETEKGVGKENLPIPPMLAAVTEFKIPVDDEARSRALASPLYRQQRVALANAATTIWRDPAEVVGKIEELLQKGFAAERIGAAVTNNPAAYGALRGSDRLMDRMLASGRERKEATRTVPEAAARLRALGAAYTNALNSERQAITDERRRMAVAIPALSKAAEEALVRLTAEARKDSRRLGVSAAFLDPGIGREFAAVSRALDERFGRNALVRGDKDLVNRVPPPQRRAFAAMQERLKVLQQTVRLQSSEQIIAERRQRAASRARGINL</sequence>
<evidence type="ECO:0000256" key="1">
    <source>
        <dbReference type="ARBA" id="ARBA00010873"/>
    </source>
</evidence>
<evidence type="ECO:0000256" key="4">
    <source>
        <dbReference type="ARBA" id="ARBA00022971"/>
    </source>
</evidence>
<dbReference type="InterPro" id="IPR005053">
    <property type="entry name" value="MobA_MobL"/>
</dbReference>
<evidence type="ECO:0000256" key="2">
    <source>
        <dbReference type="ARBA" id="ARBA00022741"/>
    </source>
</evidence>
<evidence type="ECO:0000313" key="6">
    <source>
        <dbReference type="EMBL" id="PDT01538.1"/>
    </source>
</evidence>
<dbReference type="Pfam" id="PF13604">
    <property type="entry name" value="AAA_30"/>
    <property type="match status" value="1"/>
</dbReference>
<evidence type="ECO:0000313" key="7">
    <source>
        <dbReference type="Proteomes" id="UP000220768"/>
    </source>
</evidence>
<dbReference type="Pfam" id="PF03389">
    <property type="entry name" value="MobA_MobL"/>
    <property type="match status" value="1"/>
</dbReference>
<name>A0A2A6J5E3_9HYPH</name>
<evidence type="ECO:0000259" key="5">
    <source>
        <dbReference type="SMART" id="SM00382"/>
    </source>
</evidence>
<dbReference type="InterPro" id="IPR027417">
    <property type="entry name" value="P-loop_NTPase"/>
</dbReference>
<dbReference type="GO" id="GO:0003678">
    <property type="term" value="F:DNA helicase activity"/>
    <property type="evidence" value="ECO:0007669"/>
    <property type="project" value="UniProtKB-ARBA"/>
</dbReference>
<dbReference type="Pfam" id="PF17841">
    <property type="entry name" value="Bep_C_terminal"/>
    <property type="match status" value="2"/>
</dbReference>
<keyword evidence="3" id="KW-0067">ATP-binding</keyword>
<gene>
    <name evidence="6" type="primary">traA</name>
    <name evidence="6" type="ORF">CO666_24890</name>
</gene>
<dbReference type="Gene3D" id="2.30.30.940">
    <property type="match status" value="1"/>
</dbReference>
<dbReference type="Gene3D" id="3.40.50.300">
    <property type="entry name" value="P-loop containing nucleotide triphosphate hydrolases"/>
    <property type="match status" value="2"/>
</dbReference>
<dbReference type="CDD" id="cd17933">
    <property type="entry name" value="DEXSc_RecD-like"/>
    <property type="match status" value="1"/>
</dbReference>
<accession>A0A2A6J5E3</accession>
<dbReference type="InterPro" id="IPR003593">
    <property type="entry name" value="AAA+_ATPase"/>
</dbReference>
<dbReference type="PANTHER" id="PTHR43788:SF6">
    <property type="entry name" value="DNA HELICASE B"/>
    <property type="match status" value="1"/>
</dbReference>
<comment type="caution">
    <text evidence="6">The sequence shown here is derived from an EMBL/GenBank/DDBJ whole genome shotgun (WGS) entry which is preliminary data.</text>
</comment>
<dbReference type="InterPro" id="IPR050534">
    <property type="entry name" value="Coronavir_polyprotein_1ab"/>
</dbReference>
<comment type="similarity">
    <text evidence="1">Belongs to the MobA/MobL family.</text>
</comment>
<dbReference type="SMART" id="SM00382">
    <property type="entry name" value="AAA"/>
    <property type="match status" value="1"/>
</dbReference>
<protein>
    <submittedName>
        <fullName evidence="6">Ti-type conjugative transfer relaxase TraA</fullName>
    </submittedName>
</protein>
<organism evidence="6 7">
    <name type="scientific">Rhizobium chutanense</name>
    <dbReference type="NCBI Taxonomy" id="2035448"/>
    <lineage>
        <taxon>Bacteria</taxon>
        <taxon>Pseudomonadati</taxon>
        <taxon>Pseudomonadota</taxon>
        <taxon>Alphaproteobacteria</taxon>
        <taxon>Hyphomicrobiales</taxon>
        <taxon>Rhizobiaceae</taxon>
        <taxon>Rhizobium/Agrobacterium group</taxon>
        <taxon>Rhizobium</taxon>
    </lineage>
</organism>
<dbReference type="RefSeq" id="WP_097603306.1">
    <property type="nucleotide sequence ID" value="NZ_NWSV01000022.1"/>
</dbReference>
<dbReference type="EMBL" id="NWSV01000022">
    <property type="protein sequence ID" value="PDT01538.1"/>
    <property type="molecule type" value="Genomic_DNA"/>
</dbReference>
<feature type="domain" description="AAA+ ATPase" evidence="5">
    <location>
        <begin position="408"/>
        <end position="543"/>
    </location>
</feature>
<dbReference type="InterPro" id="IPR041533">
    <property type="entry name" value="Bep_BID"/>
</dbReference>
<dbReference type="InterPro" id="IPR014136">
    <property type="entry name" value="TraA_Ti"/>
</dbReference>
<dbReference type="CDD" id="cd18809">
    <property type="entry name" value="SF1_C_RecD"/>
    <property type="match status" value="1"/>
</dbReference>
<dbReference type="Proteomes" id="UP000220768">
    <property type="component" value="Unassembled WGS sequence"/>
</dbReference>